<dbReference type="STRING" id="137246.A0A401SWX7"/>
<dbReference type="EMBL" id="BEZZ01000639">
    <property type="protein sequence ID" value="GCC34895.1"/>
    <property type="molecule type" value="Genomic_DNA"/>
</dbReference>
<reference evidence="2 3" key="1">
    <citation type="journal article" date="2018" name="Nat. Ecol. Evol.">
        <title>Shark genomes provide insights into elasmobranch evolution and the origin of vertebrates.</title>
        <authorList>
            <person name="Hara Y"/>
            <person name="Yamaguchi K"/>
            <person name="Onimaru K"/>
            <person name="Kadota M"/>
            <person name="Koyanagi M"/>
            <person name="Keeley SD"/>
            <person name="Tatsumi K"/>
            <person name="Tanaka K"/>
            <person name="Motone F"/>
            <person name="Kageyama Y"/>
            <person name="Nozu R"/>
            <person name="Adachi N"/>
            <person name="Nishimura O"/>
            <person name="Nakagawa R"/>
            <person name="Tanegashima C"/>
            <person name="Kiyatake I"/>
            <person name="Matsumoto R"/>
            <person name="Murakumo K"/>
            <person name="Nishida K"/>
            <person name="Terakita A"/>
            <person name="Kuratani S"/>
            <person name="Sato K"/>
            <person name="Hyodo S Kuraku.S."/>
        </authorList>
    </citation>
    <scope>NUCLEOTIDE SEQUENCE [LARGE SCALE GENOMIC DNA]</scope>
</reference>
<keyword evidence="1" id="KW-0732">Signal</keyword>
<proteinExistence type="predicted"/>
<accession>A0A401SWX7</accession>
<gene>
    <name evidence="2" type="ORF">chiPu_0013372</name>
</gene>
<protein>
    <recommendedName>
        <fullName evidence="4">Thioredoxin domain-containing protein</fullName>
    </recommendedName>
</protein>
<feature type="signal peptide" evidence="1">
    <location>
        <begin position="1"/>
        <end position="22"/>
    </location>
</feature>
<organism evidence="2 3">
    <name type="scientific">Chiloscyllium punctatum</name>
    <name type="common">Brownbanded bambooshark</name>
    <name type="synonym">Hemiscyllium punctatum</name>
    <dbReference type="NCBI Taxonomy" id="137246"/>
    <lineage>
        <taxon>Eukaryota</taxon>
        <taxon>Metazoa</taxon>
        <taxon>Chordata</taxon>
        <taxon>Craniata</taxon>
        <taxon>Vertebrata</taxon>
        <taxon>Chondrichthyes</taxon>
        <taxon>Elasmobranchii</taxon>
        <taxon>Galeomorphii</taxon>
        <taxon>Galeoidea</taxon>
        <taxon>Orectolobiformes</taxon>
        <taxon>Hemiscylliidae</taxon>
        <taxon>Chiloscyllium</taxon>
    </lineage>
</organism>
<evidence type="ECO:0000256" key="1">
    <source>
        <dbReference type="SAM" id="SignalP"/>
    </source>
</evidence>
<dbReference type="OrthoDB" id="1923667at2759"/>
<name>A0A401SWX7_CHIPU</name>
<evidence type="ECO:0000313" key="3">
    <source>
        <dbReference type="Proteomes" id="UP000287033"/>
    </source>
</evidence>
<evidence type="ECO:0008006" key="4">
    <source>
        <dbReference type="Google" id="ProtNLM"/>
    </source>
</evidence>
<comment type="caution">
    <text evidence="2">The sequence shown here is derived from an EMBL/GenBank/DDBJ whole genome shotgun (WGS) entry which is preliminary data.</text>
</comment>
<feature type="chain" id="PRO_5019536339" description="Thioredoxin domain-containing protein" evidence="1">
    <location>
        <begin position="23"/>
        <end position="71"/>
    </location>
</feature>
<evidence type="ECO:0000313" key="2">
    <source>
        <dbReference type="EMBL" id="GCC34895.1"/>
    </source>
</evidence>
<dbReference type="Proteomes" id="UP000287033">
    <property type="component" value="Unassembled WGS sequence"/>
</dbReference>
<sequence length="71" mass="7766">MEVRIFMAFLAGVFDILLLADGNSESSLYQMLPFLSTLVLKNGKATAYVCQNYSCSLPVTSASELQTLLVK</sequence>
<keyword evidence="3" id="KW-1185">Reference proteome</keyword>
<dbReference type="AlphaFoldDB" id="A0A401SWX7"/>